<evidence type="ECO:0000259" key="9">
    <source>
        <dbReference type="PROSITE" id="PS50926"/>
    </source>
</evidence>
<feature type="binding site" evidence="8">
    <location>
        <position position="159"/>
    </location>
    <ligand>
        <name>[4Fe-4S] cluster</name>
        <dbReference type="ChEBI" id="CHEBI:49883"/>
        <label>2</label>
        <note>4Fe-4S-S-AdoMet</note>
    </ligand>
</feature>
<feature type="domain" description="TRAM" evidence="9">
    <location>
        <begin position="380"/>
        <end position="452"/>
    </location>
</feature>
<feature type="binding site" evidence="8">
    <location>
        <position position="48"/>
    </location>
    <ligand>
        <name>[4Fe-4S] cluster</name>
        <dbReference type="ChEBI" id="CHEBI:49883"/>
        <label>1</label>
    </ligand>
</feature>
<dbReference type="InterPro" id="IPR023404">
    <property type="entry name" value="rSAM_horseshoe"/>
</dbReference>
<accession>A0A6B0YWM7</accession>
<dbReference type="InterPro" id="IPR012340">
    <property type="entry name" value="NA-bd_OB-fold"/>
</dbReference>
<name>A0A6B0YWM7_9CHLR</name>
<dbReference type="InterPro" id="IPR005840">
    <property type="entry name" value="Ribosomal_uS12_MeSTrfase_RimO"/>
</dbReference>
<dbReference type="InterPro" id="IPR013848">
    <property type="entry name" value="Methylthiotransferase_N"/>
</dbReference>
<dbReference type="PROSITE" id="PS51918">
    <property type="entry name" value="RADICAL_SAM"/>
    <property type="match status" value="1"/>
</dbReference>
<keyword evidence="5 8" id="KW-0479">Metal-binding</keyword>
<dbReference type="InterPro" id="IPR005839">
    <property type="entry name" value="Methylthiotransferase"/>
</dbReference>
<reference evidence="12" key="1">
    <citation type="submission" date="2019-09" db="EMBL/GenBank/DDBJ databases">
        <title>Characterisation of the sponge microbiome using genome-centric metagenomics.</title>
        <authorList>
            <person name="Engelberts J.P."/>
            <person name="Robbins S.J."/>
            <person name="De Goeij J.M."/>
            <person name="Aranda M."/>
            <person name="Bell S.C."/>
            <person name="Webster N.S."/>
        </authorList>
    </citation>
    <scope>NUCLEOTIDE SEQUENCE</scope>
    <source>
        <strain evidence="12">SB0664_bin_27</strain>
    </source>
</reference>
<dbReference type="Gene3D" id="3.80.30.20">
    <property type="entry name" value="tm_1862 like domain"/>
    <property type="match status" value="1"/>
</dbReference>
<dbReference type="EMBL" id="VXRG01000135">
    <property type="protein sequence ID" value="MXY95063.1"/>
    <property type="molecule type" value="Genomic_DNA"/>
</dbReference>
<dbReference type="Pfam" id="PF18693">
    <property type="entry name" value="TRAM_2"/>
    <property type="match status" value="1"/>
</dbReference>
<comment type="cofactor">
    <cofactor evidence="8">
        <name>[4Fe-4S] cluster</name>
        <dbReference type="ChEBI" id="CHEBI:49883"/>
    </cofactor>
    <text evidence="8">Binds 2 [4Fe-4S] clusters. One cluster is coordinated with 3 cysteines and an exchangeable S-adenosyl-L-methionine.</text>
</comment>
<evidence type="ECO:0000256" key="4">
    <source>
        <dbReference type="ARBA" id="ARBA00022691"/>
    </source>
</evidence>
<comment type="catalytic activity">
    <reaction evidence="8">
        <text>L-aspartate(89)-[ribosomal protein uS12]-hydrogen + (sulfur carrier)-SH + AH2 + 2 S-adenosyl-L-methionine = 3-methylsulfanyl-L-aspartate(89)-[ribosomal protein uS12]-hydrogen + (sulfur carrier)-H + 5'-deoxyadenosine + L-methionine + A + S-adenosyl-L-homocysteine + 2 H(+)</text>
        <dbReference type="Rhea" id="RHEA:37087"/>
        <dbReference type="Rhea" id="RHEA-COMP:10460"/>
        <dbReference type="Rhea" id="RHEA-COMP:10461"/>
        <dbReference type="Rhea" id="RHEA-COMP:14737"/>
        <dbReference type="Rhea" id="RHEA-COMP:14739"/>
        <dbReference type="ChEBI" id="CHEBI:13193"/>
        <dbReference type="ChEBI" id="CHEBI:15378"/>
        <dbReference type="ChEBI" id="CHEBI:17319"/>
        <dbReference type="ChEBI" id="CHEBI:17499"/>
        <dbReference type="ChEBI" id="CHEBI:29917"/>
        <dbReference type="ChEBI" id="CHEBI:29961"/>
        <dbReference type="ChEBI" id="CHEBI:57844"/>
        <dbReference type="ChEBI" id="CHEBI:57856"/>
        <dbReference type="ChEBI" id="CHEBI:59789"/>
        <dbReference type="ChEBI" id="CHEBI:64428"/>
        <dbReference type="ChEBI" id="CHEBI:73599"/>
        <dbReference type="EC" id="2.8.4.4"/>
    </reaction>
</comment>
<dbReference type="InterPro" id="IPR038135">
    <property type="entry name" value="Methylthiotransferase_N_sf"/>
</dbReference>
<evidence type="ECO:0000256" key="1">
    <source>
        <dbReference type="ARBA" id="ARBA00022485"/>
    </source>
</evidence>
<dbReference type="InterPro" id="IPR058240">
    <property type="entry name" value="rSAM_sf"/>
</dbReference>
<dbReference type="PANTHER" id="PTHR43837:SF1">
    <property type="entry name" value="RIBOSOMAL PROTEIN US12 METHYLTHIOTRANSFERASE RIMO"/>
    <property type="match status" value="1"/>
</dbReference>
<dbReference type="Pfam" id="PF04055">
    <property type="entry name" value="Radical_SAM"/>
    <property type="match status" value="1"/>
</dbReference>
<organism evidence="12">
    <name type="scientific">Caldilineaceae bacterium SB0664_bin_27</name>
    <dbReference type="NCBI Taxonomy" id="2605260"/>
    <lineage>
        <taxon>Bacteria</taxon>
        <taxon>Bacillati</taxon>
        <taxon>Chloroflexota</taxon>
        <taxon>Caldilineae</taxon>
        <taxon>Caldilineales</taxon>
        <taxon>Caldilineaceae</taxon>
    </lineage>
</organism>
<dbReference type="NCBIfam" id="TIGR00089">
    <property type="entry name" value="MiaB/RimO family radical SAM methylthiotransferase"/>
    <property type="match status" value="1"/>
</dbReference>
<keyword evidence="4 8" id="KW-0949">S-adenosyl-L-methionine</keyword>
<dbReference type="SFLD" id="SFLDS00029">
    <property type="entry name" value="Radical_SAM"/>
    <property type="match status" value="1"/>
</dbReference>
<evidence type="ECO:0000313" key="12">
    <source>
        <dbReference type="EMBL" id="MXY95063.1"/>
    </source>
</evidence>
<dbReference type="InterPro" id="IPR020612">
    <property type="entry name" value="Methylthiotransferase_CS"/>
</dbReference>
<dbReference type="FunFam" id="3.80.30.20:FF:000001">
    <property type="entry name" value="tRNA-2-methylthio-N(6)-dimethylallyladenosine synthase 2"/>
    <property type="match status" value="1"/>
</dbReference>
<evidence type="ECO:0000256" key="7">
    <source>
        <dbReference type="ARBA" id="ARBA00023014"/>
    </source>
</evidence>
<evidence type="ECO:0000256" key="6">
    <source>
        <dbReference type="ARBA" id="ARBA00023004"/>
    </source>
</evidence>
<comment type="caution">
    <text evidence="12">The sequence shown here is derived from an EMBL/GenBank/DDBJ whole genome shotgun (WGS) entry which is preliminary data.</text>
</comment>
<evidence type="ECO:0000256" key="2">
    <source>
        <dbReference type="ARBA" id="ARBA00022490"/>
    </source>
</evidence>
<sequence length="467" mass="51206">MNQTYHLITLGCPKNEVDSDGMEMLLRQADFGASADARRADVLIVNTCGFLEAAKEESIGVLQELADGKRRHQMLIAAGCLAQRNGEEVLARVPEVDGLLGTRRWMDVVELIKQVRGGPEQRRLQRYRLLGEPDESYVQAVPRPPVAGGSAYLKISDGCNAPCAFCTIPSFKGKLRSRPIGAVIDEANALVEAGAKELVIVAQDTTDFGRDQGEPDSLPRLLSALCNRTSDALKWVRLMYAYPGHVSGGLIEVMASQEKIVPYLDMPLQHGDPRTLRRMRRPSRLEMVYDHVEKLRAAMPDIAMRTTFIVGYPGETEEEFQGLLDFAQAIEFDKVGAFPFSPEPGTPAAELPDPVAEAEKEERYGRLMEVQQPISLRKNQQQVGKVLDILVEGQGEIAESDAPLVMGRSYRDAPEVDGLVLVPGIADAPAGAILQVHINGALEYDLVGEPLIAETFSSRTESMADLE</sequence>
<feature type="binding site" evidence="8">
    <location>
        <position position="166"/>
    </location>
    <ligand>
        <name>[4Fe-4S] cluster</name>
        <dbReference type="ChEBI" id="CHEBI:49883"/>
        <label>2</label>
        <note>4Fe-4S-S-AdoMet</note>
    </ligand>
</feature>
<dbReference type="CDD" id="cd01335">
    <property type="entry name" value="Radical_SAM"/>
    <property type="match status" value="1"/>
</dbReference>
<dbReference type="AlphaFoldDB" id="A0A6B0YWM7"/>
<dbReference type="SMART" id="SM00729">
    <property type="entry name" value="Elp3"/>
    <property type="match status" value="1"/>
</dbReference>
<keyword evidence="6 8" id="KW-0408">Iron</keyword>
<keyword evidence="3 8" id="KW-0808">Transferase</keyword>
<evidence type="ECO:0000259" key="11">
    <source>
        <dbReference type="PROSITE" id="PS51918"/>
    </source>
</evidence>
<dbReference type="SFLD" id="SFLDF00274">
    <property type="entry name" value="ribosomal_protein_S12_methylth"/>
    <property type="match status" value="1"/>
</dbReference>
<dbReference type="GO" id="GO:0035599">
    <property type="term" value="F:aspartic acid methylthiotransferase activity"/>
    <property type="evidence" value="ECO:0007669"/>
    <property type="project" value="TreeGrafter"/>
</dbReference>
<dbReference type="Gene3D" id="3.40.50.12160">
    <property type="entry name" value="Methylthiotransferase, N-terminal domain"/>
    <property type="match status" value="1"/>
</dbReference>
<keyword evidence="12" id="KW-0689">Ribosomal protein</keyword>
<dbReference type="GO" id="GO:0005829">
    <property type="term" value="C:cytosol"/>
    <property type="evidence" value="ECO:0007669"/>
    <property type="project" value="TreeGrafter"/>
</dbReference>
<dbReference type="HAMAP" id="MF_01865">
    <property type="entry name" value="MTTase_RimO"/>
    <property type="match status" value="1"/>
</dbReference>
<dbReference type="PROSITE" id="PS51449">
    <property type="entry name" value="MTTASE_N"/>
    <property type="match status" value="1"/>
</dbReference>
<dbReference type="InterPro" id="IPR006638">
    <property type="entry name" value="Elp3/MiaA/NifB-like_rSAM"/>
</dbReference>
<feature type="domain" description="MTTase N-terminal" evidence="10">
    <location>
        <begin position="3"/>
        <end position="117"/>
    </location>
</feature>
<feature type="binding site" evidence="8">
    <location>
        <position position="163"/>
    </location>
    <ligand>
        <name>[4Fe-4S] cluster</name>
        <dbReference type="ChEBI" id="CHEBI:49883"/>
        <label>2</label>
        <note>4Fe-4S-S-AdoMet</note>
    </ligand>
</feature>
<keyword evidence="7 8" id="KW-0411">Iron-sulfur</keyword>
<evidence type="ECO:0000256" key="8">
    <source>
        <dbReference type="HAMAP-Rule" id="MF_01865"/>
    </source>
</evidence>
<comment type="similarity">
    <text evidence="8">Belongs to the methylthiotransferase family. RimO subfamily.</text>
</comment>
<comment type="subcellular location">
    <subcellularLocation>
        <location evidence="8">Cytoplasm</location>
    </subcellularLocation>
</comment>
<evidence type="ECO:0000256" key="3">
    <source>
        <dbReference type="ARBA" id="ARBA00022679"/>
    </source>
</evidence>
<dbReference type="InterPro" id="IPR007197">
    <property type="entry name" value="rSAM"/>
</dbReference>
<dbReference type="SFLD" id="SFLDG01082">
    <property type="entry name" value="B12-binding_domain_containing"/>
    <property type="match status" value="1"/>
</dbReference>
<dbReference type="InterPro" id="IPR002792">
    <property type="entry name" value="TRAM_dom"/>
</dbReference>
<dbReference type="GO" id="GO:0046872">
    <property type="term" value="F:metal ion binding"/>
    <property type="evidence" value="ECO:0007669"/>
    <property type="project" value="UniProtKB-KW"/>
</dbReference>
<feature type="domain" description="Radical SAM core" evidence="11">
    <location>
        <begin position="145"/>
        <end position="377"/>
    </location>
</feature>
<dbReference type="GO" id="GO:0035600">
    <property type="term" value="P:tRNA methylthiolation"/>
    <property type="evidence" value="ECO:0007669"/>
    <property type="project" value="UniProtKB-ARBA"/>
</dbReference>
<protein>
    <recommendedName>
        <fullName evidence="8">Ribosomal protein uS12 methylthiotransferase RimO</fullName>
        <shortName evidence="8">uS12 MTTase</shortName>
        <shortName evidence="8">uS12 methylthiotransferase</shortName>
        <ecNumber evidence="8">2.8.4.4</ecNumber>
    </recommendedName>
    <alternativeName>
        <fullName evidence="8">Ribosomal protein uS12 (aspartate-C(3))-methylthiotransferase</fullName>
    </alternativeName>
    <alternativeName>
        <fullName evidence="8">Ribosome maturation factor RimO</fullName>
    </alternativeName>
</protein>
<dbReference type="NCBIfam" id="TIGR01125">
    <property type="entry name" value="30S ribosomal protein S12 methylthiotransferase RimO"/>
    <property type="match status" value="1"/>
</dbReference>
<feature type="binding site" evidence="8">
    <location>
        <position position="12"/>
    </location>
    <ligand>
        <name>[4Fe-4S] cluster</name>
        <dbReference type="ChEBI" id="CHEBI:49883"/>
        <label>1</label>
    </ligand>
</feature>
<dbReference type="GO" id="GO:0005840">
    <property type="term" value="C:ribosome"/>
    <property type="evidence" value="ECO:0007669"/>
    <property type="project" value="UniProtKB-KW"/>
</dbReference>
<keyword evidence="12" id="KW-0687">Ribonucleoprotein</keyword>
<evidence type="ECO:0000256" key="5">
    <source>
        <dbReference type="ARBA" id="ARBA00022723"/>
    </source>
</evidence>
<dbReference type="Gene3D" id="2.40.50.140">
    <property type="entry name" value="Nucleic acid-binding proteins"/>
    <property type="match status" value="1"/>
</dbReference>
<evidence type="ECO:0000259" key="10">
    <source>
        <dbReference type="PROSITE" id="PS51449"/>
    </source>
</evidence>
<dbReference type="GO" id="GO:0103039">
    <property type="term" value="F:protein methylthiotransferase activity"/>
    <property type="evidence" value="ECO:0007669"/>
    <property type="project" value="UniProtKB-EC"/>
</dbReference>
<comment type="function">
    <text evidence="8">Catalyzes the methylthiolation of an aspartic acid residue of ribosomal protein uS12.</text>
</comment>
<keyword evidence="2 8" id="KW-0963">Cytoplasm</keyword>
<dbReference type="PANTHER" id="PTHR43837">
    <property type="entry name" value="RIBOSOMAL PROTEIN S12 METHYLTHIOTRANSFERASE RIMO"/>
    <property type="match status" value="1"/>
</dbReference>
<gene>
    <name evidence="8 12" type="primary">rimO</name>
    <name evidence="12" type="ORF">F4Y42_16605</name>
</gene>
<dbReference type="PROSITE" id="PS01278">
    <property type="entry name" value="MTTASE_RADICAL"/>
    <property type="match status" value="1"/>
</dbReference>
<keyword evidence="1 8" id="KW-0004">4Fe-4S</keyword>
<dbReference type="Pfam" id="PF00919">
    <property type="entry name" value="UPF0004"/>
    <property type="match status" value="1"/>
</dbReference>
<dbReference type="SUPFAM" id="SSF102114">
    <property type="entry name" value="Radical SAM enzymes"/>
    <property type="match status" value="1"/>
</dbReference>
<feature type="binding site" evidence="8">
    <location>
        <position position="80"/>
    </location>
    <ligand>
        <name>[4Fe-4S] cluster</name>
        <dbReference type="ChEBI" id="CHEBI:49883"/>
        <label>1</label>
    </ligand>
</feature>
<dbReference type="GO" id="GO:0051539">
    <property type="term" value="F:4 iron, 4 sulfur cluster binding"/>
    <property type="evidence" value="ECO:0007669"/>
    <property type="project" value="UniProtKB-UniRule"/>
</dbReference>
<proteinExistence type="inferred from homology"/>
<dbReference type="EC" id="2.8.4.4" evidence="8"/>
<dbReference type="PROSITE" id="PS50926">
    <property type="entry name" value="TRAM"/>
    <property type="match status" value="1"/>
</dbReference>
<dbReference type="SFLD" id="SFLDG01061">
    <property type="entry name" value="methylthiotransferase"/>
    <property type="match status" value="1"/>
</dbReference>